<feature type="compositionally biased region" description="Polar residues" evidence="1">
    <location>
        <begin position="173"/>
        <end position="191"/>
    </location>
</feature>
<reference evidence="2" key="2">
    <citation type="submission" date="2023-05" db="EMBL/GenBank/DDBJ databases">
        <authorList>
            <consortium name="Lawrence Berkeley National Laboratory"/>
            <person name="Steindorff A."/>
            <person name="Hensen N."/>
            <person name="Bonometti L."/>
            <person name="Westerberg I."/>
            <person name="Brannstrom I.O."/>
            <person name="Guillou S."/>
            <person name="Cros-Aarteil S."/>
            <person name="Calhoun S."/>
            <person name="Haridas S."/>
            <person name="Kuo A."/>
            <person name="Mondo S."/>
            <person name="Pangilinan J."/>
            <person name="Riley R."/>
            <person name="Labutti K."/>
            <person name="Andreopoulos B."/>
            <person name="Lipzen A."/>
            <person name="Chen C."/>
            <person name="Yanf M."/>
            <person name="Daum C."/>
            <person name="Ng V."/>
            <person name="Clum A."/>
            <person name="Ohm R."/>
            <person name="Martin F."/>
            <person name="Silar P."/>
            <person name="Natvig D."/>
            <person name="Lalanne C."/>
            <person name="Gautier V."/>
            <person name="Ament-Velasquez S.L."/>
            <person name="Kruys A."/>
            <person name="Hutchinson M.I."/>
            <person name="Powell A.J."/>
            <person name="Barry K."/>
            <person name="Miller A.N."/>
            <person name="Grigoriev I.V."/>
            <person name="Debuchy R."/>
            <person name="Gladieux P."/>
            <person name="Thoren M.H."/>
            <person name="Johannesson H."/>
        </authorList>
    </citation>
    <scope>NUCLEOTIDE SEQUENCE</scope>
    <source>
        <strain evidence="2">CBS 532.94</strain>
    </source>
</reference>
<dbReference type="Proteomes" id="UP001303760">
    <property type="component" value="Unassembled WGS sequence"/>
</dbReference>
<dbReference type="PANTHER" id="PTHR40618:SF1">
    <property type="entry name" value="B-ZIP TRANSCRIPTION FACTOR (EUROFUNG)"/>
    <property type="match status" value="1"/>
</dbReference>
<dbReference type="AlphaFoldDB" id="A0AAN7C6L3"/>
<sequence>MHYPHGDLAILSAEVYDDGPGSGPSTRRVAARQSRPCPSSSSTSPGSEEGPRKRARTGATDPVEGEEEQKKRSRGRPRLDTKDETAADTLEQRVQQLKDTNEEMSNAFMQLHDFALRNGLLDRIPEFGSQLRATSEKFLSLAREASDDDAKDGDPKTAASNDHADTKPASDLVHSNSPPQTDNAPTAVTTTPEERPTFFGGLIISHEPVTEADSTPTAAAVPVALSQQLPLSPISNFNQYEVVTLPTPENASFSTFPSFPPDFGNSNTTSLDSLLDQHHQQLFPTTTTTTATPLPSTYAALESTFGRRLQRYTTERAFVLISLPNPPEHVVSRVFGFCLLFESRAAIKRRLRRVLGHDAQQSLSNWQFPFFHLGYAGRHFVDANVGGLRVGNQGTRDVLKPGQTAGFATGPFTEGVSAVRDGRLDGDMRMELDGFGGEYFDCDEVEIYLYQRGVVIPPGEDVITVDVDESQFRVDDGFEGSWQQQAADMVAAASEFAAGGGGPGQSSSRSPPAVSPASASTSTSGSTGGAASQQQQQQGILLGNGWWNEPVDPALPDMFSQGQALATMAESSSSTAAFAPASAGSGMLSFGDSNGSCGFGVGGPAQSPGRRRVIVDVLMLIQELTKRGTCLGRTPGFRQKDINAAFWASVQVGIL</sequence>
<feature type="compositionally biased region" description="Low complexity" evidence="1">
    <location>
        <begin position="34"/>
        <end position="48"/>
    </location>
</feature>
<proteinExistence type="predicted"/>
<accession>A0AAN7C6L3</accession>
<evidence type="ECO:0000313" key="2">
    <source>
        <dbReference type="EMBL" id="KAK4236190.1"/>
    </source>
</evidence>
<dbReference type="EMBL" id="MU860208">
    <property type="protein sequence ID" value="KAK4236190.1"/>
    <property type="molecule type" value="Genomic_DNA"/>
</dbReference>
<reference evidence="2" key="1">
    <citation type="journal article" date="2023" name="Mol. Phylogenet. Evol.">
        <title>Genome-scale phylogeny and comparative genomics of the fungal order Sordariales.</title>
        <authorList>
            <person name="Hensen N."/>
            <person name="Bonometti L."/>
            <person name="Westerberg I."/>
            <person name="Brannstrom I.O."/>
            <person name="Guillou S."/>
            <person name="Cros-Aarteil S."/>
            <person name="Calhoun S."/>
            <person name="Haridas S."/>
            <person name="Kuo A."/>
            <person name="Mondo S."/>
            <person name="Pangilinan J."/>
            <person name="Riley R."/>
            <person name="LaButti K."/>
            <person name="Andreopoulos B."/>
            <person name="Lipzen A."/>
            <person name="Chen C."/>
            <person name="Yan M."/>
            <person name="Daum C."/>
            <person name="Ng V."/>
            <person name="Clum A."/>
            <person name="Steindorff A."/>
            <person name="Ohm R.A."/>
            <person name="Martin F."/>
            <person name="Silar P."/>
            <person name="Natvig D.O."/>
            <person name="Lalanne C."/>
            <person name="Gautier V."/>
            <person name="Ament-Velasquez S.L."/>
            <person name="Kruys A."/>
            <person name="Hutchinson M.I."/>
            <person name="Powell A.J."/>
            <person name="Barry K."/>
            <person name="Miller A.N."/>
            <person name="Grigoriev I.V."/>
            <person name="Debuchy R."/>
            <person name="Gladieux P."/>
            <person name="Hiltunen Thoren M."/>
            <person name="Johannesson H."/>
        </authorList>
    </citation>
    <scope>NUCLEOTIDE SEQUENCE</scope>
    <source>
        <strain evidence="2">CBS 532.94</strain>
    </source>
</reference>
<protein>
    <submittedName>
        <fullName evidence="2">Uncharacterized protein</fullName>
    </submittedName>
</protein>
<gene>
    <name evidence="2" type="ORF">C8A03DRAFT_17134</name>
</gene>
<feature type="region of interest" description="Disordered" evidence="1">
    <location>
        <begin position="14"/>
        <end position="90"/>
    </location>
</feature>
<dbReference type="PANTHER" id="PTHR40618">
    <property type="entry name" value="B-ZIP TRANSCRIPTION FACTOR (EUROFUNG)-RELATED"/>
    <property type="match status" value="1"/>
</dbReference>
<evidence type="ECO:0000313" key="3">
    <source>
        <dbReference type="Proteomes" id="UP001303760"/>
    </source>
</evidence>
<feature type="region of interest" description="Disordered" evidence="1">
    <location>
        <begin position="143"/>
        <end position="194"/>
    </location>
</feature>
<feature type="region of interest" description="Disordered" evidence="1">
    <location>
        <begin position="496"/>
        <end position="536"/>
    </location>
</feature>
<comment type="caution">
    <text evidence="2">The sequence shown here is derived from an EMBL/GenBank/DDBJ whole genome shotgun (WGS) entry which is preliminary data.</text>
</comment>
<evidence type="ECO:0000256" key="1">
    <source>
        <dbReference type="SAM" id="MobiDB-lite"/>
    </source>
</evidence>
<keyword evidence="3" id="KW-1185">Reference proteome</keyword>
<name>A0AAN7C6L3_9PEZI</name>
<organism evidence="2 3">
    <name type="scientific">Achaetomium macrosporum</name>
    <dbReference type="NCBI Taxonomy" id="79813"/>
    <lineage>
        <taxon>Eukaryota</taxon>
        <taxon>Fungi</taxon>
        <taxon>Dikarya</taxon>
        <taxon>Ascomycota</taxon>
        <taxon>Pezizomycotina</taxon>
        <taxon>Sordariomycetes</taxon>
        <taxon>Sordariomycetidae</taxon>
        <taxon>Sordariales</taxon>
        <taxon>Chaetomiaceae</taxon>
        <taxon>Achaetomium</taxon>
    </lineage>
</organism>
<feature type="compositionally biased region" description="Low complexity" evidence="1">
    <location>
        <begin position="505"/>
        <end position="536"/>
    </location>
</feature>